<reference evidence="1 2" key="1">
    <citation type="journal article" date="2021" name="BMC Genomics">
        <title>Datura genome reveals duplications of psychoactive alkaloid biosynthetic genes and high mutation rate following tissue culture.</title>
        <authorList>
            <person name="Rajewski A."/>
            <person name="Carter-House D."/>
            <person name="Stajich J."/>
            <person name="Litt A."/>
        </authorList>
    </citation>
    <scope>NUCLEOTIDE SEQUENCE [LARGE SCALE GENOMIC DNA]</scope>
    <source>
        <strain evidence="1">AR-01</strain>
    </source>
</reference>
<evidence type="ECO:0000313" key="1">
    <source>
        <dbReference type="EMBL" id="MCE5166612.1"/>
    </source>
</evidence>
<dbReference type="EMBL" id="JACEIK010027268">
    <property type="protein sequence ID" value="MCE5166612.1"/>
    <property type="molecule type" value="Genomic_DNA"/>
</dbReference>
<organism evidence="1 2">
    <name type="scientific">Datura stramonium</name>
    <name type="common">Jimsonweed</name>
    <name type="synonym">Common thornapple</name>
    <dbReference type="NCBI Taxonomy" id="4076"/>
    <lineage>
        <taxon>Eukaryota</taxon>
        <taxon>Viridiplantae</taxon>
        <taxon>Streptophyta</taxon>
        <taxon>Embryophyta</taxon>
        <taxon>Tracheophyta</taxon>
        <taxon>Spermatophyta</taxon>
        <taxon>Magnoliopsida</taxon>
        <taxon>eudicotyledons</taxon>
        <taxon>Gunneridae</taxon>
        <taxon>Pentapetalae</taxon>
        <taxon>asterids</taxon>
        <taxon>lamiids</taxon>
        <taxon>Solanales</taxon>
        <taxon>Solanaceae</taxon>
        <taxon>Solanoideae</taxon>
        <taxon>Datureae</taxon>
        <taxon>Datura</taxon>
    </lineage>
</organism>
<protein>
    <submittedName>
        <fullName evidence="1">VIER F-box protein 1</fullName>
    </submittedName>
</protein>
<gene>
    <name evidence="1" type="primary">VFB1_1</name>
    <name evidence="1" type="ORF">HAX54_022584</name>
</gene>
<evidence type="ECO:0000313" key="2">
    <source>
        <dbReference type="Proteomes" id="UP000823775"/>
    </source>
</evidence>
<keyword evidence="2" id="KW-1185">Reference proteome</keyword>
<comment type="caution">
    <text evidence="1">The sequence shown here is derived from an EMBL/GenBank/DDBJ whole genome shotgun (WGS) entry which is preliminary data.</text>
</comment>
<dbReference type="Proteomes" id="UP000823775">
    <property type="component" value="Unassembled WGS sequence"/>
</dbReference>
<sequence length="185" mass="20748">MGNQLPPLRSSITSIFFKTEPRSQRYLTPMKESDDVIDMFEVGQFDYSSTIPDECLACIFQSLSSGLVQFTKLALKCDRRSTSIGDDALLIISLRCRNLTRLKLRTCREITDARRSGFAKNCKEFEKAVVVDRVPSRAIGSGIAAASLRVYLLKGSTMDSVLDTTLSDQKNLRTLKLFPLLRRLG</sequence>
<accession>A0ABS8Y801</accession>
<name>A0ABS8Y801_DATST</name>
<proteinExistence type="predicted"/>
<dbReference type="Gene3D" id="3.80.10.10">
    <property type="entry name" value="Ribonuclease Inhibitor"/>
    <property type="match status" value="1"/>
</dbReference>
<dbReference type="InterPro" id="IPR032675">
    <property type="entry name" value="LRR_dom_sf"/>
</dbReference>